<evidence type="ECO:0000256" key="6">
    <source>
        <dbReference type="ARBA" id="ARBA00022769"/>
    </source>
</evidence>
<evidence type="ECO:0000256" key="13">
    <source>
        <dbReference type="ARBA" id="ARBA00042156"/>
    </source>
</evidence>
<dbReference type="AlphaFoldDB" id="A0A090ZCQ6"/>
<evidence type="ECO:0000256" key="5">
    <source>
        <dbReference type="ARBA" id="ARBA00022763"/>
    </source>
</evidence>
<dbReference type="Proteomes" id="UP000029278">
    <property type="component" value="Unassembled WGS sequence"/>
</dbReference>
<keyword evidence="7" id="KW-0067">ATP-binding</keyword>
<keyword evidence="4" id="KW-0547">Nucleotide-binding</keyword>
<accession>A0A090ZCQ6</accession>
<dbReference type="PANTHER" id="PTHR43152">
    <property type="entry name" value="UVRABC SYSTEM PROTEIN A"/>
    <property type="match status" value="1"/>
</dbReference>
<keyword evidence="2" id="KW-0963">Cytoplasm</keyword>
<evidence type="ECO:0000256" key="11">
    <source>
        <dbReference type="ARBA" id="ARBA00038000"/>
    </source>
</evidence>
<dbReference type="InterPro" id="IPR027417">
    <property type="entry name" value="P-loop_NTPase"/>
</dbReference>
<dbReference type="GO" id="GO:0004518">
    <property type="term" value="F:nuclease activity"/>
    <property type="evidence" value="ECO:0007669"/>
    <property type="project" value="UniProtKB-KW"/>
</dbReference>
<dbReference type="GO" id="GO:0008270">
    <property type="term" value="F:zinc ion binding"/>
    <property type="evidence" value="ECO:0007669"/>
    <property type="project" value="UniProtKB-KW"/>
</dbReference>
<evidence type="ECO:0000256" key="3">
    <source>
        <dbReference type="ARBA" id="ARBA00022737"/>
    </source>
</evidence>
<dbReference type="STRING" id="44252.DJ90_1559"/>
<comment type="caution">
    <text evidence="15">The sequence shown here is derived from an EMBL/GenBank/DDBJ whole genome shotgun (WGS) entry which is preliminary data.</text>
</comment>
<feature type="domain" description="ABC transporter" evidence="14">
    <location>
        <begin position="470"/>
        <end position="766"/>
    </location>
</feature>
<comment type="subcellular location">
    <subcellularLocation>
        <location evidence="1">Cytoplasm</location>
    </subcellularLocation>
</comment>
<keyword evidence="5" id="KW-0227">DNA damage</keyword>
<comment type="similarity">
    <text evidence="11">Belongs to the ABC transporter superfamily. UvrA family.</text>
</comment>
<dbReference type="HOGENOM" id="CLU_001370_2_1_9"/>
<evidence type="ECO:0000256" key="8">
    <source>
        <dbReference type="ARBA" id="ARBA00022881"/>
    </source>
</evidence>
<gene>
    <name evidence="15" type="ORF">DJ90_1559</name>
</gene>
<evidence type="ECO:0000259" key="14">
    <source>
        <dbReference type="PROSITE" id="PS50893"/>
    </source>
</evidence>
<evidence type="ECO:0000256" key="1">
    <source>
        <dbReference type="ARBA" id="ARBA00004496"/>
    </source>
</evidence>
<reference evidence="15 16" key="1">
    <citation type="submission" date="2014-04" db="EMBL/GenBank/DDBJ databases">
        <authorList>
            <person name="Bishop-Lilly K.A."/>
            <person name="Broomall S.M."/>
            <person name="Chain P.S."/>
            <person name="Chertkov O."/>
            <person name="Coyne S.R."/>
            <person name="Daligault H.E."/>
            <person name="Davenport K.W."/>
            <person name="Erkkila T."/>
            <person name="Frey K.G."/>
            <person name="Gibbons H.S."/>
            <person name="Gu W."/>
            <person name="Jaissle J."/>
            <person name="Johnson S.L."/>
            <person name="Koroleva G.I."/>
            <person name="Ladner J.T."/>
            <person name="Lo C.-C."/>
            <person name="Minogue T.D."/>
            <person name="Munk C."/>
            <person name="Palacios G.F."/>
            <person name="Redden C.L."/>
            <person name="Rosenzweig C.N."/>
            <person name="Scholz M.B."/>
            <person name="Teshima H."/>
            <person name="Xu Y."/>
        </authorList>
    </citation>
    <scope>NUCLEOTIDE SEQUENCE [LARGE SCALE GENOMIC DNA]</scope>
    <source>
        <strain evidence="15 16">8244</strain>
    </source>
</reference>
<evidence type="ECO:0000313" key="15">
    <source>
        <dbReference type="EMBL" id="KFN08193.1"/>
    </source>
</evidence>
<organism evidence="15 16">
    <name type="scientific">Paenibacillus macerans</name>
    <name type="common">Bacillus macerans</name>
    <dbReference type="NCBI Taxonomy" id="44252"/>
    <lineage>
        <taxon>Bacteria</taxon>
        <taxon>Bacillati</taxon>
        <taxon>Bacillota</taxon>
        <taxon>Bacilli</taxon>
        <taxon>Bacillales</taxon>
        <taxon>Paenibacillaceae</taxon>
        <taxon>Paenibacillus</taxon>
    </lineage>
</organism>
<dbReference type="SUPFAM" id="SSF52540">
    <property type="entry name" value="P-loop containing nucleoside triphosphate hydrolases"/>
    <property type="match status" value="2"/>
</dbReference>
<keyword evidence="6" id="KW-0228">DNA excision</keyword>
<dbReference type="GO" id="GO:0003677">
    <property type="term" value="F:DNA binding"/>
    <property type="evidence" value="ECO:0007669"/>
    <property type="project" value="UniProtKB-KW"/>
</dbReference>
<dbReference type="PANTHER" id="PTHR43152:SF3">
    <property type="entry name" value="UVRABC SYSTEM PROTEIN A"/>
    <property type="match status" value="1"/>
</dbReference>
<keyword evidence="10" id="KW-0234">DNA repair</keyword>
<dbReference type="GO" id="GO:0006281">
    <property type="term" value="P:DNA repair"/>
    <property type="evidence" value="ECO:0007669"/>
    <property type="project" value="UniProtKB-KW"/>
</dbReference>
<dbReference type="Gene3D" id="1.10.8.280">
    <property type="entry name" value="ABC transporter ATPase domain-like"/>
    <property type="match status" value="1"/>
</dbReference>
<protein>
    <recommendedName>
        <fullName evidence="12">UvrABC system protein A</fullName>
    </recommendedName>
    <alternativeName>
        <fullName evidence="13">Excinuclease ABC subunit A</fullName>
    </alternativeName>
</protein>
<name>A0A090ZCQ6_PAEMA</name>
<dbReference type="PROSITE" id="PS50893">
    <property type="entry name" value="ABC_TRANSPORTER_2"/>
    <property type="match status" value="1"/>
</dbReference>
<keyword evidence="3" id="KW-0677">Repeat</keyword>
<dbReference type="RefSeq" id="WP_307719319.1">
    <property type="nucleotide sequence ID" value="NZ_JAHAJO010000179.1"/>
</dbReference>
<dbReference type="EMBL" id="JMQA01000029">
    <property type="protein sequence ID" value="KFN08193.1"/>
    <property type="molecule type" value="Genomic_DNA"/>
</dbReference>
<evidence type="ECO:0000256" key="9">
    <source>
        <dbReference type="ARBA" id="ARBA00023125"/>
    </source>
</evidence>
<evidence type="ECO:0000313" key="16">
    <source>
        <dbReference type="Proteomes" id="UP000029278"/>
    </source>
</evidence>
<sequence>MILNLRQGEKKMIQKKTDDAIEIVGASENNLKHIDLTIPKEKLVVFVGVSGSGKSSLAFDTIAVESSRQWQASYPLYLRNKMPQYERPAVEYIHNLTPSIVVDQKPLGTNARSTVGTATDVAPLIRLLFSRVGHPSAGGATAYSFNHPLGMCPTCTGLGACLELHEDSLFDQERTIRQGGIRFSQFSAGWQSRLYLGNPFLDQDKKLKDFNDEEWEILRYGTKEPLKIELTSNNTGKSDKVDYEGVIPRFRRLYLNRDISTLKKSLQNEIMSFVQTRPCTDCKGTGLNPNALASKINNYNIADYYDMQVSDLLPILRKINTPVGASIAKQIADSLSHMVEVGLGYLTLSRRTDTLSGGEIQRLKMIRHLGSNLSNITYIFDEPTAGLHPDDAKRIAALLLKLRDKHNSVLVVEHSRSMIELADEVVELGPQAGYHGGHLVFQGSVESLKMADTQTAQALREPVILNRSPRSWKDAFRIENATMNNLKQISVSIPKGVLTVVSGVAGSGKSSLIRKEFVTRYPESVVIDQKPIGTSSRSTPATYTGIMDEIRKLFAKENGVGPEWFSSNSKGACPVCNGTGEIKPDVAFADAVAIICEECGGGRFNPEALSFRYFGKNIQEVLALTIDQALNFFSEKKIITRLKSLQDVGLGYMTLGQSTSTFSGGENQRLKLASELHKKGNIYVLDEPSTGLHHQDIKRLVALFDQLVNQGNTVIIVEHRLEMIALADWVIDLGPYGGNEGGRVVFSGTPVDLMECNESVTAHYLRSAVNNT</sequence>
<dbReference type="InterPro" id="IPR003439">
    <property type="entry name" value="ABC_transporter-like_ATP-bd"/>
</dbReference>
<evidence type="ECO:0000256" key="10">
    <source>
        <dbReference type="ARBA" id="ARBA00023204"/>
    </source>
</evidence>
<dbReference type="GO" id="GO:0005524">
    <property type="term" value="F:ATP binding"/>
    <property type="evidence" value="ECO:0007669"/>
    <property type="project" value="UniProtKB-KW"/>
</dbReference>
<dbReference type="Pfam" id="PF00005">
    <property type="entry name" value="ABC_tran"/>
    <property type="match status" value="1"/>
</dbReference>
<keyword evidence="8" id="KW-0267">Excision nuclease</keyword>
<dbReference type="GeneID" id="77007473"/>
<evidence type="ECO:0000256" key="12">
    <source>
        <dbReference type="ARBA" id="ARBA00039316"/>
    </source>
</evidence>
<keyword evidence="16" id="KW-1185">Reference proteome</keyword>
<keyword evidence="9" id="KW-0238">DNA-binding</keyword>
<evidence type="ECO:0000256" key="7">
    <source>
        <dbReference type="ARBA" id="ARBA00022840"/>
    </source>
</evidence>
<evidence type="ECO:0000256" key="4">
    <source>
        <dbReference type="ARBA" id="ARBA00022741"/>
    </source>
</evidence>
<dbReference type="Gene3D" id="3.40.50.300">
    <property type="entry name" value="P-loop containing nucleotide triphosphate hydrolases"/>
    <property type="match status" value="3"/>
</dbReference>
<dbReference type="GO" id="GO:0016887">
    <property type="term" value="F:ATP hydrolysis activity"/>
    <property type="evidence" value="ECO:0007669"/>
    <property type="project" value="InterPro"/>
</dbReference>
<evidence type="ECO:0000256" key="2">
    <source>
        <dbReference type="ARBA" id="ARBA00022490"/>
    </source>
</evidence>
<proteinExistence type="inferred from homology"/>
<dbReference type="GO" id="GO:0005737">
    <property type="term" value="C:cytoplasm"/>
    <property type="evidence" value="ECO:0007669"/>
    <property type="project" value="UniProtKB-SubCell"/>
</dbReference>
<dbReference type="Gene3D" id="1.20.1580.10">
    <property type="entry name" value="ABC transporter ATPase like domain"/>
    <property type="match status" value="2"/>
</dbReference>
<dbReference type="PATRIC" id="fig|44252.3.peg.3181"/>